<name>A0A2I0T3X4_LIMLA</name>
<accession>A0A2I0T3X4</accession>
<protein>
    <submittedName>
        <fullName evidence="7">Uncharacterized protein</fullName>
    </submittedName>
</protein>
<dbReference type="PANTHER" id="PTHR21547">
    <property type="entry name" value="CLUSTERIN ASSOCIATED PROTEIN 1"/>
    <property type="match status" value="1"/>
</dbReference>
<evidence type="ECO:0000256" key="6">
    <source>
        <dbReference type="ARBA" id="ARBA00023273"/>
    </source>
</evidence>
<keyword evidence="3" id="KW-0970">Cilium biogenesis/degradation</keyword>
<evidence type="ECO:0000313" key="8">
    <source>
        <dbReference type="Proteomes" id="UP000233556"/>
    </source>
</evidence>
<evidence type="ECO:0000256" key="1">
    <source>
        <dbReference type="ARBA" id="ARBA00004138"/>
    </source>
</evidence>
<dbReference type="Pfam" id="PF10234">
    <property type="entry name" value="Cluap1"/>
    <property type="match status" value="1"/>
</dbReference>
<reference evidence="8" key="1">
    <citation type="submission" date="2017-11" db="EMBL/GenBank/DDBJ databases">
        <authorList>
            <person name="Lima N.C."/>
            <person name="Parody-Merino A.M."/>
            <person name="Battley P.F."/>
            <person name="Fidler A.E."/>
            <person name="Prosdocimi F."/>
        </authorList>
    </citation>
    <scope>NUCLEOTIDE SEQUENCE [LARGE SCALE GENOMIC DNA]</scope>
</reference>
<dbReference type="Proteomes" id="UP000233556">
    <property type="component" value="Unassembled WGS sequence"/>
</dbReference>
<evidence type="ECO:0000256" key="4">
    <source>
        <dbReference type="ARBA" id="ARBA00023054"/>
    </source>
</evidence>
<evidence type="ECO:0000313" key="7">
    <source>
        <dbReference type="EMBL" id="PKU28495.1"/>
    </source>
</evidence>
<dbReference type="GO" id="GO:0030992">
    <property type="term" value="C:intraciliary transport particle B"/>
    <property type="evidence" value="ECO:0007669"/>
    <property type="project" value="TreeGrafter"/>
</dbReference>
<proteinExistence type="inferred from homology"/>
<evidence type="ECO:0000256" key="3">
    <source>
        <dbReference type="ARBA" id="ARBA00022794"/>
    </source>
</evidence>
<dbReference type="EMBL" id="KZ520344">
    <property type="protein sequence ID" value="PKU28495.1"/>
    <property type="molecule type" value="Genomic_DNA"/>
</dbReference>
<gene>
    <name evidence="7" type="ORF">llap_21201</name>
</gene>
<sequence length="87" mass="9525">MNTKGVERADPSEEDSSKFKFDLGSKIADLKAARQLASEITSKGATLYDLLGKEVELRVSTTWRVYENLGSLAAVKEKGEKRISSSS</sequence>
<keyword evidence="6" id="KW-0966">Cell projection</keyword>
<dbReference type="GO" id="GO:0005815">
    <property type="term" value="C:microtubule organizing center"/>
    <property type="evidence" value="ECO:0007669"/>
    <property type="project" value="TreeGrafter"/>
</dbReference>
<reference evidence="8" key="2">
    <citation type="submission" date="2017-12" db="EMBL/GenBank/DDBJ databases">
        <title>Genome sequence of the Bar-tailed Godwit (Limosa lapponica baueri).</title>
        <authorList>
            <person name="Lima N.C.B."/>
            <person name="Parody-Merino A.M."/>
            <person name="Battley P.F."/>
            <person name="Fidler A.E."/>
            <person name="Prosdocimi F."/>
        </authorList>
    </citation>
    <scope>NUCLEOTIDE SEQUENCE [LARGE SCALE GENOMIC DNA]</scope>
</reference>
<dbReference type="PANTHER" id="PTHR21547:SF0">
    <property type="entry name" value="CLUSTERIN-ASSOCIATED PROTEIN 1"/>
    <property type="match status" value="1"/>
</dbReference>
<keyword evidence="8" id="KW-1185">Reference proteome</keyword>
<evidence type="ECO:0000256" key="2">
    <source>
        <dbReference type="ARBA" id="ARBA00008340"/>
    </source>
</evidence>
<comment type="similarity">
    <text evidence="2">Belongs to the CLUAP1 family.</text>
</comment>
<keyword evidence="5" id="KW-0969">Cilium</keyword>
<dbReference type="AlphaFoldDB" id="A0A2I0T3X4"/>
<dbReference type="GO" id="GO:0005929">
    <property type="term" value="C:cilium"/>
    <property type="evidence" value="ECO:0007669"/>
    <property type="project" value="UniProtKB-SubCell"/>
</dbReference>
<organism evidence="7 8">
    <name type="scientific">Limosa lapponica baueri</name>
    <dbReference type="NCBI Taxonomy" id="1758121"/>
    <lineage>
        <taxon>Eukaryota</taxon>
        <taxon>Metazoa</taxon>
        <taxon>Chordata</taxon>
        <taxon>Craniata</taxon>
        <taxon>Vertebrata</taxon>
        <taxon>Euteleostomi</taxon>
        <taxon>Archelosauria</taxon>
        <taxon>Archosauria</taxon>
        <taxon>Dinosauria</taxon>
        <taxon>Saurischia</taxon>
        <taxon>Theropoda</taxon>
        <taxon>Coelurosauria</taxon>
        <taxon>Aves</taxon>
        <taxon>Neognathae</taxon>
        <taxon>Neoaves</taxon>
        <taxon>Charadriiformes</taxon>
        <taxon>Scolopacidae</taxon>
        <taxon>Limosa</taxon>
    </lineage>
</organism>
<evidence type="ECO:0000256" key="5">
    <source>
        <dbReference type="ARBA" id="ARBA00023069"/>
    </source>
</evidence>
<keyword evidence="4" id="KW-0175">Coiled coil</keyword>
<dbReference type="OrthoDB" id="438545at2759"/>
<dbReference type="InterPro" id="IPR019366">
    <property type="entry name" value="Clusterin-associated_protein-1"/>
</dbReference>
<dbReference type="GO" id="GO:0060271">
    <property type="term" value="P:cilium assembly"/>
    <property type="evidence" value="ECO:0007669"/>
    <property type="project" value="TreeGrafter"/>
</dbReference>
<comment type="subcellular location">
    <subcellularLocation>
        <location evidence="1">Cell projection</location>
        <location evidence="1">Cilium</location>
    </subcellularLocation>
</comment>